<feature type="transmembrane region" description="Helical" evidence="6">
    <location>
        <begin position="136"/>
        <end position="159"/>
    </location>
</feature>
<keyword evidence="8" id="KW-1185">Reference proteome</keyword>
<feature type="transmembrane region" description="Helical" evidence="6">
    <location>
        <begin position="204"/>
        <end position="231"/>
    </location>
</feature>
<gene>
    <name evidence="7" type="ORF">MSIMFB_02086</name>
</gene>
<evidence type="ECO:0000256" key="6">
    <source>
        <dbReference type="SAM" id="Phobius"/>
    </source>
</evidence>
<dbReference type="AlphaFoldDB" id="A0A7Z7IJU5"/>
<feature type="transmembrane region" description="Helical" evidence="6">
    <location>
        <begin position="171"/>
        <end position="192"/>
    </location>
</feature>
<feature type="transmembrane region" description="Helical" evidence="6">
    <location>
        <begin position="251"/>
        <end position="273"/>
    </location>
</feature>
<feature type="transmembrane region" description="Helical" evidence="6">
    <location>
        <begin position="64"/>
        <end position="87"/>
    </location>
</feature>
<dbReference type="Proteomes" id="UP000554965">
    <property type="component" value="Unassembled WGS sequence"/>
</dbReference>
<accession>A0A7Z7IJU5</accession>
<keyword evidence="4 6" id="KW-1133">Transmembrane helix</keyword>
<keyword evidence="2" id="KW-1003">Cell membrane</keyword>
<evidence type="ECO:0000256" key="2">
    <source>
        <dbReference type="ARBA" id="ARBA00022475"/>
    </source>
</evidence>
<organism evidence="7 8">
    <name type="scientific">Mycobacterium simulans</name>
    <dbReference type="NCBI Taxonomy" id="627089"/>
    <lineage>
        <taxon>Bacteria</taxon>
        <taxon>Bacillati</taxon>
        <taxon>Actinomycetota</taxon>
        <taxon>Actinomycetes</taxon>
        <taxon>Mycobacteriales</taxon>
        <taxon>Mycobacteriaceae</taxon>
        <taxon>Mycobacterium</taxon>
    </lineage>
</organism>
<comment type="caution">
    <text evidence="7">The sequence shown here is derived from an EMBL/GenBank/DDBJ whole genome shotgun (WGS) entry which is preliminary data.</text>
</comment>
<feature type="transmembrane region" description="Helical" evidence="6">
    <location>
        <begin position="93"/>
        <end position="115"/>
    </location>
</feature>
<evidence type="ECO:0008006" key="9">
    <source>
        <dbReference type="Google" id="ProtNLM"/>
    </source>
</evidence>
<evidence type="ECO:0000256" key="4">
    <source>
        <dbReference type="ARBA" id="ARBA00022989"/>
    </source>
</evidence>
<evidence type="ECO:0000313" key="7">
    <source>
        <dbReference type="EMBL" id="SOJ54596.1"/>
    </source>
</evidence>
<proteinExistence type="predicted"/>
<protein>
    <recommendedName>
        <fullName evidence="9">Copper resistance protein CopD</fullName>
    </recommendedName>
</protein>
<dbReference type="EMBL" id="OCTY01000002">
    <property type="protein sequence ID" value="SOJ54596.1"/>
    <property type="molecule type" value="Genomic_DNA"/>
</dbReference>
<evidence type="ECO:0000256" key="3">
    <source>
        <dbReference type="ARBA" id="ARBA00022692"/>
    </source>
</evidence>
<dbReference type="GO" id="GO:0005886">
    <property type="term" value="C:plasma membrane"/>
    <property type="evidence" value="ECO:0007669"/>
    <property type="project" value="UniProtKB-SubCell"/>
</dbReference>
<dbReference type="Pfam" id="PF09678">
    <property type="entry name" value="Caa3_CtaG"/>
    <property type="match status" value="1"/>
</dbReference>
<evidence type="ECO:0000256" key="5">
    <source>
        <dbReference type="ARBA" id="ARBA00023136"/>
    </source>
</evidence>
<name>A0A7Z7IJU5_9MYCO</name>
<evidence type="ECO:0000313" key="8">
    <source>
        <dbReference type="Proteomes" id="UP000554965"/>
    </source>
</evidence>
<reference evidence="7 8" key="1">
    <citation type="submission" date="2017-10" db="EMBL/GenBank/DDBJ databases">
        <authorList>
            <consortium name="Urmite Genomes"/>
        </authorList>
    </citation>
    <scope>NUCLEOTIDE SEQUENCE [LARGE SCALE GENOMIC DNA]</scope>
    <source>
        <strain evidence="7 8">FB-527</strain>
    </source>
</reference>
<comment type="subcellular location">
    <subcellularLocation>
        <location evidence="1">Cell membrane</location>
        <topology evidence="1">Multi-pass membrane protein</topology>
    </subcellularLocation>
</comment>
<feature type="transmembrane region" description="Helical" evidence="6">
    <location>
        <begin position="32"/>
        <end position="52"/>
    </location>
</feature>
<keyword evidence="5 6" id="KW-0472">Membrane</keyword>
<sequence length="323" mass="35918">MMTHALMRRGGLLDTKLPGTTARLMPMHVDPWRLDVSSATVIVVLATAYWYCYRRVGGRAGEPWFFGMGIGLWALATLSAIGSYAYLLFWVRALQVLMLLFVVPFLLVLGKPVTVMRDALGPIGRDRIDRLLATRCARVLLHPVTTSLAMLATPWLLYMTPWYTAALQNEWVGAPTRILLVAIGFGYFYARLQADPVPRKYSQLISLLISVAETLGDGVLGLVVWQGPLIATAYYSGLHRFWGPDPRLDQTIGAGVLWILGDVVGLPFVLLLMRALSHDEKKHAAVVDAELDLAEAVDSSVGAQSTLWWESDPQLSERFRPRR</sequence>
<keyword evidence="3 6" id="KW-0812">Transmembrane</keyword>
<evidence type="ECO:0000256" key="1">
    <source>
        <dbReference type="ARBA" id="ARBA00004651"/>
    </source>
</evidence>
<dbReference type="InterPro" id="IPR019108">
    <property type="entry name" value="Caa3_assmbl_CtaG-rel"/>
</dbReference>